<keyword evidence="2" id="KW-1185">Reference proteome</keyword>
<dbReference type="EMBL" id="CP146022">
    <property type="protein sequence ID" value="WWQ66816.1"/>
    <property type="molecule type" value="Genomic_DNA"/>
</dbReference>
<evidence type="ECO:0000313" key="1">
    <source>
        <dbReference type="EMBL" id="WWQ66816.1"/>
    </source>
</evidence>
<gene>
    <name evidence="1" type="ORF">V2W30_28080</name>
</gene>
<organism evidence="1 2">
    <name type="scientific">Streptomyces citrinus</name>
    <dbReference type="NCBI Taxonomy" id="3118173"/>
    <lineage>
        <taxon>Bacteria</taxon>
        <taxon>Bacillati</taxon>
        <taxon>Actinomycetota</taxon>
        <taxon>Actinomycetes</taxon>
        <taxon>Kitasatosporales</taxon>
        <taxon>Streptomycetaceae</taxon>
        <taxon>Streptomyces</taxon>
    </lineage>
</organism>
<accession>A0ACD5AHW0</accession>
<protein>
    <submittedName>
        <fullName evidence="1">PP2C family protein-serine/threonine phosphatase</fullName>
        <ecNumber evidence="1">3.1.3.16</ecNumber>
    </submittedName>
</protein>
<dbReference type="Proteomes" id="UP001432251">
    <property type="component" value="Chromosome"/>
</dbReference>
<reference evidence="1" key="1">
    <citation type="journal article" date="2025" name="Int. J. Syst. Evol. Microbiol.">
        <title>Streptomyces citrinus sp. nov., with yellow diffusible pigment.</title>
        <authorList>
            <person name="He Y."/>
            <person name="Yang E."/>
            <person name="Xu J."/>
            <person name="Sun Y."/>
            <person name="Sun L."/>
        </authorList>
    </citation>
    <scope>NUCLEOTIDE SEQUENCE</scope>
    <source>
        <strain evidence="1">Q6</strain>
    </source>
</reference>
<evidence type="ECO:0000313" key="2">
    <source>
        <dbReference type="Proteomes" id="UP001432251"/>
    </source>
</evidence>
<sequence length="315" mass="34013">MMILVENSLYFPSHEGGTAVLCGVLLVTVIAAFVARLRFQARALASARAVARTLQDGMLRPLPSRVDGLRTEVRYRAAQPEARVGGDIYDVISTPFGVRVLIGDVMGSGMPAVGTALDALGAFRELARCEPRLPMVAQRMDAALARRKGSEDFVTALLLGLSADEGRAELVCCGHPPPLLIRGRRATYVDALPPSPPLGLFGLQDEWCRSSTVPLALGDRLLLYTDGVTEARDTVGTFYPLADRAVALYDPDPGVFLDAVSADLGRHAKGRINDDVALLLIDYGDIRAQGEQLRSQSPQLIRTEDIQPVEDVRPI</sequence>
<name>A0ACD5AHW0_9ACTN</name>
<proteinExistence type="predicted"/>
<dbReference type="EC" id="3.1.3.16" evidence="1"/>
<keyword evidence="1" id="KW-0378">Hydrolase</keyword>